<gene>
    <name evidence="2" type="ORF">EOI86_03770</name>
</gene>
<dbReference type="Gene3D" id="3.20.20.140">
    <property type="entry name" value="Metal-dependent hydrolases"/>
    <property type="match status" value="1"/>
</dbReference>
<evidence type="ECO:0000313" key="2">
    <source>
        <dbReference type="EMBL" id="RVU38414.1"/>
    </source>
</evidence>
<dbReference type="Proteomes" id="UP000287447">
    <property type="component" value="Unassembled WGS sequence"/>
</dbReference>
<protein>
    <submittedName>
        <fullName evidence="2">Amidohydrolase</fullName>
    </submittedName>
</protein>
<accession>A0A437QV67</accession>
<dbReference type="EMBL" id="SADE01000001">
    <property type="protein sequence ID" value="RVU38414.1"/>
    <property type="molecule type" value="Genomic_DNA"/>
</dbReference>
<dbReference type="SUPFAM" id="SSF51556">
    <property type="entry name" value="Metallo-dependent hydrolases"/>
    <property type="match status" value="1"/>
</dbReference>
<dbReference type="GO" id="GO:0016787">
    <property type="term" value="F:hydrolase activity"/>
    <property type="evidence" value="ECO:0007669"/>
    <property type="project" value="UniProtKB-KW"/>
</dbReference>
<feature type="domain" description="Amidohydrolase-related" evidence="1">
    <location>
        <begin position="24"/>
        <end position="286"/>
    </location>
</feature>
<dbReference type="Pfam" id="PF04909">
    <property type="entry name" value="Amidohydro_2"/>
    <property type="match status" value="1"/>
</dbReference>
<dbReference type="InterPro" id="IPR006680">
    <property type="entry name" value="Amidohydro-rel"/>
</dbReference>
<proteinExistence type="predicted"/>
<dbReference type="OrthoDB" id="9787654at2"/>
<dbReference type="RefSeq" id="WP_127763786.1">
    <property type="nucleotide sequence ID" value="NZ_SADE01000001.1"/>
</dbReference>
<dbReference type="PANTHER" id="PTHR35563">
    <property type="entry name" value="BARREL METAL-DEPENDENT HYDROLASE, PUTATIVE (AFU_ORTHOLOGUE AFUA_1G16240)-RELATED"/>
    <property type="match status" value="1"/>
</dbReference>
<name>A0A437QV67_9PROT</name>
<organism evidence="2 3">
    <name type="scientific">Hwanghaeella grinnelliae</name>
    <dbReference type="NCBI Taxonomy" id="2500179"/>
    <lineage>
        <taxon>Bacteria</taxon>
        <taxon>Pseudomonadati</taxon>
        <taxon>Pseudomonadota</taxon>
        <taxon>Alphaproteobacteria</taxon>
        <taxon>Rhodospirillales</taxon>
        <taxon>Rhodospirillaceae</taxon>
        <taxon>Hwanghaeella</taxon>
    </lineage>
</organism>
<comment type="caution">
    <text evidence="2">The sequence shown here is derived from an EMBL/GenBank/DDBJ whole genome shotgun (WGS) entry which is preliminary data.</text>
</comment>
<evidence type="ECO:0000313" key="3">
    <source>
        <dbReference type="Proteomes" id="UP000287447"/>
    </source>
</evidence>
<dbReference type="InterPro" id="IPR052358">
    <property type="entry name" value="Aro_Compnd_Degr_Hydrolases"/>
</dbReference>
<sequence length="288" mass="32115">MARRYDTLPLDGPKPALKAPKGTVDTHIHFFDGQYPGAPGGPPPMADCTPDDYRRVQARLGLDQLVIVQPNAYQFDNRCSLDALREFGKDARAILCLQGTETDSELQALHDQGVRGARIMDLPGGASKLDRTLDLAARIAPFGWHVITQFDGRGLHEHAKILDRIAGDYVIDHTAKYLEPVSTDDPAFHELLRLVDKGNCYVKVSAFYETSISGPPFYDDVGVLARALIEHAPDRIIWATNWPHNGRTAENYPDDANQLDCLGQWTDSTEVIHKILVENPRKLYDFAE</sequence>
<evidence type="ECO:0000259" key="1">
    <source>
        <dbReference type="Pfam" id="PF04909"/>
    </source>
</evidence>
<dbReference type="InterPro" id="IPR032466">
    <property type="entry name" value="Metal_Hydrolase"/>
</dbReference>
<keyword evidence="2" id="KW-0378">Hydrolase</keyword>
<dbReference type="AlphaFoldDB" id="A0A437QV67"/>
<reference evidence="3" key="1">
    <citation type="submission" date="2019-01" db="EMBL/GenBank/DDBJ databases">
        <title>Gri0909 isolated from a small marine red alga.</title>
        <authorList>
            <person name="Kim J."/>
            <person name="Jeong S.E."/>
            <person name="Jeon C.O."/>
        </authorList>
    </citation>
    <scope>NUCLEOTIDE SEQUENCE [LARGE SCALE GENOMIC DNA]</scope>
    <source>
        <strain evidence="3">Gri0909</strain>
    </source>
</reference>
<keyword evidence="3" id="KW-1185">Reference proteome</keyword>
<dbReference type="PANTHER" id="PTHR35563:SF2">
    <property type="entry name" value="BARREL METAL-DEPENDENT HYDROLASE, PUTATIVE (AFU_ORTHOLOGUE AFUA_1G16240)-RELATED"/>
    <property type="match status" value="1"/>
</dbReference>